<dbReference type="InterPro" id="IPR050251">
    <property type="entry name" value="HpcH-HpaI_aldolase"/>
</dbReference>
<keyword evidence="2" id="KW-0479">Metal-binding</keyword>
<proteinExistence type="inferred from homology"/>
<dbReference type="InterPro" id="IPR005000">
    <property type="entry name" value="Aldolase/citrate-lyase_domain"/>
</dbReference>
<dbReference type="Gene3D" id="3.20.20.60">
    <property type="entry name" value="Phosphoenolpyruvate-binding domains"/>
    <property type="match status" value="1"/>
</dbReference>
<dbReference type="GO" id="GO:0016301">
    <property type="term" value="F:kinase activity"/>
    <property type="evidence" value="ECO:0007669"/>
    <property type="project" value="UniProtKB-KW"/>
</dbReference>
<keyword evidence="5" id="KW-0670">Pyruvate</keyword>
<reference evidence="5" key="1">
    <citation type="submission" date="2020-11" db="EMBL/GenBank/DDBJ databases">
        <authorList>
            <consortium name="DOE Joint Genome Institute"/>
            <person name="Ahrendt S."/>
            <person name="Riley R."/>
            <person name="Andreopoulos W."/>
            <person name="Labutti K."/>
            <person name="Pangilinan J."/>
            <person name="Ruiz-Duenas F.J."/>
            <person name="Barrasa J.M."/>
            <person name="Sanchez-Garcia M."/>
            <person name="Camarero S."/>
            <person name="Miyauchi S."/>
            <person name="Serrano A."/>
            <person name="Linde D."/>
            <person name="Babiker R."/>
            <person name="Drula E."/>
            <person name="Ayuso-Fernandez I."/>
            <person name="Pacheco R."/>
            <person name="Padilla G."/>
            <person name="Ferreira P."/>
            <person name="Barriuso J."/>
            <person name="Kellner H."/>
            <person name="Castanera R."/>
            <person name="Alfaro M."/>
            <person name="Ramirez L."/>
            <person name="Pisabarro A.G."/>
            <person name="Kuo A."/>
            <person name="Tritt A."/>
            <person name="Lipzen A."/>
            <person name="He G."/>
            <person name="Yan M."/>
            <person name="Ng V."/>
            <person name="Cullen D."/>
            <person name="Martin F."/>
            <person name="Rosso M.-N."/>
            <person name="Henrissat B."/>
            <person name="Hibbett D."/>
            <person name="Martinez A.T."/>
            <person name="Grigoriev I.V."/>
        </authorList>
    </citation>
    <scope>NUCLEOTIDE SEQUENCE</scope>
    <source>
        <strain evidence="5">CBS 247.69</strain>
    </source>
</reference>
<dbReference type="EMBL" id="MU150394">
    <property type="protein sequence ID" value="KAF9456961.1"/>
    <property type="molecule type" value="Genomic_DNA"/>
</dbReference>
<dbReference type="GO" id="GO:0016832">
    <property type="term" value="F:aldehyde-lyase activity"/>
    <property type="evidence" value="ECO:0007669"/>
    <property type="project" value="TreeGrafter"/>
</dbReference>
<keyword evidence="6" id="KW-1185">Reference proteome</keyword>
<comment type="similarity">
    <text evidence="1">Belongs to the HpcH/HpaI aldolase family.</text>
</comment>
<evidence type="ECO:0000313" key="6">
    <source>
        <dbReference type="Proteomes" id="UP000807353"/>
    </source>
</evidence>
<feature type="domain" description="HpcH/HpaI aldolase/citrate lyase" evidence="4">
    <location>
        <begin position="41"/>
        <end position="252"/>
    </location>
</feature>
<comment type="caution">
    <text evidence="5">The sequence shown here is derived from an EMBL/GenBank/DDBJ whole genome shotgun (WGS) entry which is preliminary data.</text>
</comment>
<dbReference type="PANTHER" id="PTHR30502:SF0">
    <property type="entry name" value="PHOSPHOENOLPYRUVATE CARBOXYLASE FAMILY PROTEIN"/>
    <property type="match status" value="1"/>
</dbReference>
<dbReference type="InterPro" id="IPR040442">
    <property type="entry name" value="Pyrv_kinase-like_dom_sf"/>
</dbReference>
<keyword evidence="3" id="KW-0456">Lyase</keyword>
<dbReference type="AlphaFoldDB" id="A0A9P5XWP9"/>
<gene>
    <name evidence="5" type="ORF">BDZ94DRAFT_1314654</name>
</gene>
<sequence>MAANPLLAAFKAKKPAFGAWLTTGGLFHVRTAAQASPHLSWLMIDCEHGLIPLVPGAAESIATIHSAAPQGGPSAIVRIPATGVSGSTSWQIKYALDAGARGVLVPMVSTPEKAKEIVMDSKFPPAGRRGFGSPFTQGNWGLTVPQYLATANDTVSVMIQIENQEAVQNLEQIAAVEGIDVLFIGPYDLSINLGFPTPSPDPHPEVEKVIQRILEASHAAGKKCAIYCISGAQAAKRAAEGFDMINVTSDMDAMKEAISGHLAAAAK</sequence>
<dbReference type="OrthoDB" id="1621678at2759"/>
<evidence type="ECO:0000256" key="2">
    <source>
        <dbReference type="ARBA" id="ARBA00022723"/>
    </source>
</evidence>
<dbReference type="Proteomes" id="UP000807353">
    <property type="component" value="Unassembled WGS sequence"/>
</dbReference>
<dbReference type="PANTHER" id="PTHR30502">
    <property type="entry name" value="2-KETO-3-DEOXY-L-RHAMNONATE ALDOLASE"/>
    <property type="match status" value="1"/>
</dbReference>
<keyword evidence="5" id="KW-0808">Transferase</keyword>
<dbReference type="GO" id="GO:0005737">
    <property type="term" value="C:cytoplasm"/>
    <property type="evidence" value="ECO:0007669"/>
    <property type="project" value="TreeGrafter"/>
</dbReference>
<name>A0A9P5XWP9_9AGAR</name>
<keyword evidence="5" id="KW-0418">Kinase</keyword>
<evidence type="ECO:0000313" key="5">
    <source>
        <dbReference type="EMBL" id="KAF9456961.1"/>
    </source>
</evidence>
<dbReference type="SUPFAM" id="SSF51621">
    <property type="entry name" value="Phosphoenolpyruvate/pyruvate domain"/>
    <property type="match status" value="1"/>
</dbReference>
<accession>A0A9P5XWP9</accession>
<organism evidence="5 6">
    <name type="scientific">Collybia nuda</name>
    <dbReference type="NCBI Taxonomy" id="64659"/>
    <lineage>
        <taxon>Eukaryota</taxon>
        <taxon>Fungi</taxon>
        <taxon>Dikarya</taxon>
        <taxon>Basidiomycota</taxon>
        <taxon>Agaricomycotina</taxon>
        <taxon>Agaricomycetes</taxon>
        <taxon>Agaricomycetidae</taxon>
        <taxon>Agaricales</taxon>
        <taxon>Tricholomatineae</taxon>
        <taxon>Clitocybaceae</taxon>
        <taxon>Collybia</taxon>
    </lineage>
</organism>
<protein>
    <submittedName>
        <fullName evidence="5">Pyruvate/Phosphoenolpyruvate kinase-like domain-containing protein</fullName>
    </submittedName>
</protein>
<evidence type="ECO:0000256" key="1">
    <source>
        <dbReference type="ARBA" id="ARBA00005568"/>
    </source>
</evidence>
<evidence type="ECO:0000259" key="4">
    <source>
        <dbReference type="Pfam" id="PF03328"/>
    </source>
</evidence>
<evidence type="ECO:0000256" key="3">
    <source>
        <dbReference type="ARBA" id="ARBA00023239"/>
    </source>
</evidence>
<dbReference type="InterPro" id="IPR015813">
    <property type="entry name" value="Pyrv/PenolPyrv_kinase-like_dom"/>
</dbReference>
<dbReference type="Pfam" id="PF03328">
    <property type="entry name" value="HpcH_HpaI"/>
    <property type="match status" value="1"/>
</dbReference>
<dbReference type="GO" id="GO:0046872">
    <property type="term" value="F:metal ion binding"/>
    <property type="evidence" value="ECO:0007669"/>
    <property type="project" value="UniProtKB-KW"/>
</dbReference>